<feature type="transmembrane region" description="Helical" evidence="9">
    <location>
        <begin position="308"/>
        <end position="330"/>
    </location>
</feature>
<feature type="transmembrane region" description="Helical" evidence="9">
    <location>
        <begin position="407"/>
        <end position="426"/>
    </location>
</feature>
<protein>
    <recommendedName>
        <fullName evidence="10">Major facilitator superfamily (MFS) profile domain-containing protein</fullName>
    </recommendedName>
</protein>
<gene>
    <name evidence="11" type="ORF">PV07_07467</name>
</gene>
<evidence type="ECO:0000256" key="9">
    <source>
        <dbReference type="SAM" id="Phobius"/>
    </source>
</evidence>
<evidence type="ECO:0000259" key="10">
    <source>
        <dbReference type="PROSITE" id="PS50850"/>
    </source>
</evidence>
<dbReference type="InterPro" id="IPR005828">
    <property type="entry name" value="MFS_sugar_transport-like"/>
</dbReference>
<feature type="transmembrane region" description="Helical" evidence="9">
    <location>
        <begin position="273"/>
        <end position="296"/>
    </location>
</feature>
<evidence type="ECO:0000256" key="6">
    <source>
        <dbReference type="ARBA" id="ARBA00023136"/>
    </source>
</evidence>
<keyword evidence="3 7" id="KW-0813">Transport</keyword>
<dbReference type="HOGENOM" id="CLU_001265_30_13_1"/>
<dbReference type="VEuPathDB" id="FungiDB:PV07_07467"/>
<dbReference type="GO" id="GO:0005351">
    <property type="term" value="F:carbohydrate:proton symporter activity"/>
    <property type="evidence" value="ECO:0007669"/>
    <property type="project" value="TreeGrafter"/>
</dbReference>
<comment type="similarity">
    <text evidence="2 7">Belongs to the major facilitator superfamily. Sugar transporter (TC 2.A.1.1) family.</text>
</comment>
<dbReference type="RefSeq" id="XP_016247975.1">
    <property type="nucleotide sequence ID" value="XM_016394556.1"/>
</dbReference>
<dbReference type="Proteomes" id="UP000054466">
    <property type="component" value="Unassembled WGS sequence"/>
</dbReference>
<dbReference type="PROSITE" id="PS00217">
    <property type="entry name" value="SUGAR_TRANSPORT_2"/>
    <property type="match status" value="1"/>
</dbReference>
<feature type="region of interest" description="Disordered" evidence="8">
    <location>
        <begin position="487"/>
        <end position="512"/>
    </location>
</feature>
<feature type="transmembrane region" description="Helical" evidence="9">
    <location>
        <begin position="92"/>
        <end position="110"/>
    </location>
</feature>
<feature type="transmembrane region" description="Helical" evidence="9">
    <location>
        <begin position="116"/>
        <end position="137"/>
    </location>
</feature>
<dbReference type="GeneID" id="27346661"/>
<dbReference type="OrthoDB" id="6612291at2759"/>
<evidence type="ECO:0000256" key="5">
    <source>
        <dbReference type="ARBA" id="ARBA00022989"/>
    </source>
</evidence>
<keyword evidence="4 9" id="KW-0812">Transmembrane</keyword>
<dbReference type="Pfam" id="PF00083">
    <property type="entry name" value="Sugar_tr"/>
    <property type="match status" value="1"/>
</dbReference>
<dbReference type="InterPro" id="IPR003663">
    <property type="entry name" value="Sugar/inositol_transpt"/>
</dbReference>
<dbReference type="InterPro" id="IPR036259">
    <property type="entry name" value="MFS_trans_sf"/>
</dbReference>
<name>A0A0D2CVR2_9EURO</name>
<accession>A0A0D2CVR2</accession>
<keyword evidence="6 9" id="KW-0472">Membrane</keyword>
<dbReference type="InterPro" id="IPR020846">
    <property type="entry name" value="MFS_dom"/>
</dbReference>
<keyword evidence="12" id="KW-1185">Reference proteome</keyword>
<feature type="transmembrane region" description="Helical" evidence="9">
    <location>
        <begin position="438"/>
        <end position="457"/>
    </location>
</feature>
<dbReference type="NCBIfam" id="TIGR00879">
    <property type="entry name" value="SP"/>
    <property type="match status" value="1"/>
</dbReference>
<dbReference type="InterPro" id="IPR050360">
    <property type="entry name" value="MFS_Sugar_Transporters"/>
</dbReference>
<reference evidence="11 12" key="1">
    <citation type="submission" date="2015-01" db="EMBL/GenBank/DDBJ databases">
        <title>The Genome Sequence of Cladophialophora immunda CBS83496.</title>
        <authorList>
            <consortium name="The Broad Institute Genomics Platform"/>
            <person name="Cuomo C."/>
            <person name="de Hoog S."/>
            <person name="Gorbushina A."/>
            <person name="Stielow B."/>
            <person name="Teixiera M."/>
            <person name="Abouelleil A."/>
            <person name="Chapman S.B."/>
            <person name="Priest M."/>
            <person name="Young S.K."/>
            <person name="Wortman J."/>
            <person name="Nusbaum C."/>
            <person name="Birren B."/>
        </authorList>
    </citation>
    <scope>NUCLEOTIDE SEQUENCE [LARGE SCALE GENOMIC DNA]</scope>
    <source>
        <strain evidence="11 12">CBS 83496</strain>
    </source>
</reference>
<proteinExistence type="inferred from homology"/>
<sequence length="512" mass="55040">MAEVKETWTWLNVLIVLFATFGSLSYGYCTTIIASTLGQPQFQGYMKLLPGQSNGDNASALIGATNGLFQTGGFFGALLIGPAGDYFSRRGAIAVSAAFMVIGGAIQAASQNIAMFLVFRTFSGFGVGMAVGAVPLYQSEVSPPHSRGFLVGLHGVAIGAGSALAAWVGYGCYTMTGNIQWRLPLALQVVFPAILGLGIYTVPESPRWLLQRDDPDKALAVLMKIHADAQDLDGAFAHREYSIMREQFALETNVIGLQAYKEIFTKAHNLKRLALGFGVMFGGQCTGTLVINYYAVSLYSSIGYTGRQAFLLSAGYVTVSILGNAITAILVDRGGRVNFLVIGFGALVLVLIGEIAMLSLPTHEQTAGTAAGAIVFLFMHIFFYASFIDATTYIYVSEIFPTRLRAVGTSLSISGLFLASLVFTQAASSAFQAIHWRYYIVFAVLTAIYAVLLWLFFPETKGLSLEEVARIFGDPVADGTHVVGKDGHLYGTTSNKPEDDVEHEEHSVPHKV</sequence>
<feature type="domain" description="Major facilitator superfamily (MFS) profile" evidence="10">
    <location>
        <begin position="15"/>
        <end position="461"/>
    </location>
</feature>
<feature type="transmembrane region" description="Helical" evidence="9">
    <location>
        <begin position="337"/>
        <end position="358"/>
    </location>
</feature>
<dbReference type="PRINTS" id="PR00171">
    <property type="entry name" value="SUGRTRNSPORT"/>
</dbReference>
<dbReference type="Gene3D" id="1.20.1250.20">
    <property type="entry name" value="MFS general substrate transporter like domains"/>
    <property type="match status" value="1"/>
</dbReference>
<feature type="transmembrane region" description="Helical" evidence="9">
    <location>
        <begin position="370"/>
        <end position="395"/>
    </location>
</feature>
<evidence type="ECO:0000256" key="4">
    <source>
        <dbReference type="ARBA" id="ARBA00022692"/>
    </source>
</evidence>
<feature type="compositionally biased region" description="Basic and acidic residues" evidence="8">
    <location>
        <begin position="503"/>
        <end position="512"/>
    </location>
</feature>
<evidence type="ECO:0000256" key="2">
    <source>
        <dbReference type="ARBA" id="ARBA00010992"/>
    </source>
</evidence>
<dbReference type="SUPFAM" id="SSF103473">
    <property type="entry name" value="MFS general substrate transporter"/>
    <property type="match status" value="1"/>
</dbReference>
<dbReference type="AlphaFoldDB" id="A0A0D2CVR2"/>
<dbReference type="InterPro" id="IPR005829">
    <property type="entry name" value="Sugar_transporter_CS"/>
</dbReference>
<evidence type="ECO:0000256" key="1">
    <source>
        <dbReference type="ARBA" id="ARBA00004141"/>
    </source>
</evidence>
<feature type="transmembrane region" description="Helical" evidence="9">
    <location>
        <begin position="149"/>
        <end position="169"/>
    </location>
</feature>
<dbReference type="FunFam" id="1.20.1250.20:FF:000134">
    <property type="entry name" value="MFS sugar transporter protein"/>
    <property type="match status" value="1"/>
</dbReference>
<organism evidence="11 12">
    <name type="scientific">Cladophialophora immunda</name>
    <dbReference type="NCBI Taxonomy" id="569365"/>
    <lineage>
        <taxon>Eukaryota</taxon>
        <taxon>Fungi</taxon>
        <taxon>Dikarya</taxon>
        <taxon>Ascomycota</taxon>
        <taxon>Pezizomycotina</taxon>
        <taxon>Eurotiomycetes</taxon>
        <taxon>Chaetothyriomycetidae</taxon>
        <taxon>Chaetothyriales</taxon>
        <taxon>Herpotrichiellaceae</taxon>
        <taxon>Cladophialophora</taxon>
    </lineage>
</organism>
<dbReference type="PANTHER" id="PTHR48022:SF11">
    <property type="entry name" value="MONOSACCHARIDE TRANSPORTER (HXT8), PUTATIVE (AFU_ORTHOLOGUE AFUA_2G08120)-RELATED"/>
    <property type="match status" value="1"/>
</dbReference>
<evidence type="ECO:0000256" key="7">
    <source>
        <dbReference type="RuleBase" id="RU003346"/>
    </source>
</evidence>
<evidence type="ECO:0000313" key="11">
    <source>
        <dbReference type="EMBL" id="KIW27759.1"/>
    </source>
</evidence>
<evidence type="ECO:0000256" key="8">
    <source>
        <dbReference type="SAM" id="MobiDB-lite"/>
    </source>
</evidence>
<comment type="subcellular location">
    <subcellularLocation>
        <location evidence="1">Membrane</location>
        <topology evidence="1">Multi-pass membrane protein</topology>
    </subcellularLocation>
</comment>
<dbReference type="PROSITE" id="PS50850">
    <property type="entry name" value="MFS"/>
    <property type="match status" value="1"/>
</dbReference>
<keyword evidence="5 9" id="KW-1133">Transmembrane helix</keyword>
<evidence type="ECO:0000313" key="12">
    <source>
        <dbReference type="Proteomes" id="UP000054466"/>
    </source>
</evidence>
<feature type="transmembrane region" description="Helical" evidence="9">
    <location>
        <begin position="181"/>
        <end position="202"/>
    </location>
</feature>
<evidence type="ECO:0000256" key="3">
    <source>
        <dbReference type="ARBA" id="ARBA00022448"/>
    </source>
</evidence>
<feature type="transmembrane region" description="Helical" evidence="9">
    <location>
        <begin position="12"/>
        <end position="38"/>
    </location>
</feature>
<feature type="transmembrane region" description="Helical" evidence="9">
    <location>
        <begin position="58"/>
        <end position="80"/>
    </location>
</feature>
<dbReference type="PANTHER" id="PTHR48022">
    <property type="entry name" value="PLASTIDIC GLUCOSE TRANSPORTER 4"/>
    <property type="match status" value="1"/>
</dbReference>
<dbReference type="EMBL" id="KN847043">
    <property type="protein sequence ID" value="KIW27759.1"/>
    <property type="molecule type" value="Genomic_DNA"/>
</dbReference>
<dbReference type="GO" id="GO:0016020">
    <property type="term" value="C:membrane"/>
    <property type="evidence" value="ECO:0007669"/>
    <property type="project" value="UniProtKB-SubCell"/>
</dbReference>